<reference evidence="2" key="1">
    <citation type="submission" date="2021-05" db="EMBL/GenBank/DDBJ databases">
        <authorList>
            <person name="Alioto T."/>
            <person name="Alioto T."/>
            <person name="Gomez Garrido J."/>
        </authorList>
    </citation>
    <scope>NUCLEOTIDE SEQUENCE</scope>
</reference>
<name>A0A8D8C066_CULPI</name>
<proteinExistence type="predicted"/>
<evidence type="ECO:0000313" key="2">
    <source>
        <dbReference type="EMBL" id="CAG6485184.1"/>
    </source>
</evidence>
<organism evidence="2">
    <name type="scientific">Culex pipiens</name>
    <name type="common">House mosquito</name>
    <dbReference type="NCBI Taxonomy" id="7175"/>
    <lineage>
        <taxon>Eukaryota</taxon>
        <taxon>Metazoa</taxon>
        <taxon>Ecdysozoa</taxon>
        <taxon>Arthropoda</taxon>
        <taxon>Hexapoda</taxon>
        <taxon>Insecta</taxon>
        <taxon>Pterygota</taxon>
        <taxon>Neoptera</taxon>
        <taxon>Endopterygota</taxon>
        <taxon>Diptera</taxon>
        <taxon>Nematocera</taxon>
        <taxon>Culicoidea</taxon>
        <taxon>Culicidae</taxon>
        <taxon>Culicinae</taxon>
        <taxon>Culicini</taxon>
        <taxon>Culex</taxon>
        <taxon>Culex</taxon>
    </lineage>
</organism>
<dbReference type="EMBL" id="HBUE01100563">
    <property type="protein sequence ID" value="CAG6485184.1"/>
    <property type="molecule type" value="Transcribed_RNA"/>
</dbReference>
<accession>A0A8D8C066</accession>
<protein>
    <submittedName>
        <fullName evidence="2">(northern house mosquito) hypothetical protein</fullName>
    </submittedName>
</protein>
<sequence length="169" mass="18655">MFYDSHTNLSPLSPPVLSLLLPALLHPLPGLHPRLRFPRPRHRISQGRTVRRAGPVRPPPAHHRLMGHDPRGPAVLRRGQLRRLAREDPGLVLSGRLRRPEATLPGAAELADHLPRGLLRGDYAGAAQECGRFGWGQLGVGVRDGSGDRAGVLHAGDALRGVVGWWWWW</sequence>
<feature type="region of interest" description="Disordered" evidence="1">
    <location>
        <begin position="51"/>
        <end position="72"/>
    </location>
</feature>
<evidence type="ECO:0000256" key="1">
    <source>
        <dbReference type="SAM" id="MobiDB-lite"/>
    </source>
</evidence>
<dbReference type="AlphaFoldDB" id="A0A8D8C066"/>